<keyword evidence="1" id="KW-0812">Transmembrane</keyword>
<keyword evidence="1" id="KW-0472">Membrane</keyword>
<dbReference type="PANTHER" id="PTHR38138">
    <property type="entry name" value="VNG6441H"/>
    <property type="match status" value="1"/>
</dbReference>
<evidence type="ECO:0000256" key="1">
    <source>
        <dbReference type="SAM" id="Phobius"/>
    </source>
</evidence>
<reference evidence="3 4" key="1">
    <citation type="submission" date="2019-02" db="EMBL/GenBank/DDBJ databases">
        <title>Halonotius sp. a new haloqrchaeon isolated from saline water.</title>
        <authorList>
            <person name="Duran-Viseras A."/>
            <person name="Sanchez-Porro C."/>
            <person name="Ventosa A."/>
        </authorList>
    </citation>
    <scope>NUCLEOTIDE SEQUENCE [LARGE SCALE GENOMIC DNA]</scope>
    <source>
        <strain evidence="3 4">F9-27</strain>
    </source>
</reference>
<dbReference type="RefSeq" id="WP_142443284.1">
    <property type="nucleotide sequence ID" value="NZ_SESI01000002.1"/>
</dbReference>
<gene>
    <name evidence="3" type="ORF">EWF95_06605</name>
</gene>
<accession>A0A544QML9</accession>
<dbReference type="InterPro" id="IPR012859">
    <property type="entry name" value="Pilin_N_archaeal"/>
</dbReference>
<keyword evidence="4" id="KW-1185">Reference proteome</keyword>
<organism evidence="3 4">
    <name type="scientific">Halonotius roseus</name>
    <dbReference type="NCBI Taxonomy" id="2511997"/>
    <lineage>
        <taxon>Archaea</taxon>
        <taxon>Methanobacteriati</taxon>
        <taxon>Methanobacteriota</taxon>
        <taxon>Stenosarchaea group</taxon>
        <taxon>Halobacteria</taxon>
        <taxon>Halobacteriales</taxon>
        <taxon>Haloferacaceae</taxon>
        <taxon>Halonotius</taxon>
    </lineage>
</organism>
<dbReference type="AlphaFoldDB" id="A0A544QML9"/>
<dbReference type="EMBL" id="SESI01000002">
    <property type="protein sequence ID" value="TQQ80161.1"/>
    <property type="molecule type" value="Genomic_DNA"/>
</dbReference>
<evidence type="ECO:0000313" key="4">
    <source>
        <dbReference type="Proteomes" id="UP000315385"/>
    </source>
</evidence>
<dbReference type="Pfam" id="PF07790">
    <property type="entry name" value="Pilin_N"/>
    <property type="match status" value="1"/>
</dbReference>
<evidence type="ECO:0000259" key="2">
    <source>
        <dbReference type="Pfam" id="PF07790"/>
    </source>
</evidence>
<comment type="caution">
    <text evidence="3">The sequence shown here is derived from an EMBL/GenBank/DDBJ whole genome shotgun (WGS) entry which is preliminary data.</text>
</comment>
<feature type="domain" description="Archaeal Type IV pilin N-terminal" evidence="2">
    <location>
        <begin position="10"/>
        <end position="85"/>
    </location>
</feature>
<dbReference type="PANTHER" id="PTHR38138:SF1">
    <property type="entry name" value="ARCHAEAL TYPE IV PILIN N-TERMINAL DOMAIN-CONTAINING PROTEIN"/>
    <property type="match status" value="1"/>
</dbReference>
<dbReference type="NCBIfam" id="TIGR02537">
    <property type="entry name" value="arch_flag_Nterm"/>
    <property type="match status" value="1"/>
</dbReference>
<keyword evidence="1" id="KW-1133">Transmembrane helix</keyword>
<dbReference type="InterPro" id="IPR013373">
    <property type="entry name" value="Flagellin/pilin_N_arc"/>
</dbReference>
<protein>
    <submittedName>
        <fullName evidence="3">Type IV pilin</fullName>
    </submittedName>
</protein>
<sequence>MFEFKPADDRGLSPVIGVILLVGITVILVAVVGGLVTDFGSDIEVAPNAQFNADFDTNGNNITITHGSGDDINPDNVAFEYTVNDTAERGPTNFNDAVDNSDTIDGLFQSGDEVTLSSVNFLEDGDDVSSGGEIRMIWTGESGDQREVLLEEIVP</sequence>
<proteinExistence type="predicted"/>
<feature type="transmembrane region" description="Helical" evidence="1">
    <location>
        <begin position="12"/>
        <end position="36"/>
    </location>
</feature>
<name>A0A544QML9_9EURY</name>
<evidence type="ECO:0000313" key="3">
    <source>
        <dbReference type="EMBL" id="TQQ80161.1"/>
    </source>
</evidence>
<dbReference type="Proteomes" id="UP000315385">
    <property type="component" value="Unassembled WGS sequence"/>
</dbReference>